<dbReference type="GO" id="GO:0004768">
    <property type="term" value="F:stearoyl-CoA 9-desaturase activity"/>
    <property type="evidence" value="ECO:0007669"/>
    <property type="project" value="TreeGrafter"/>
</dbReference>
<reference evidence="17" key="2">
    <citation type="submission" date="2018-07" db="EMBL/GenBank/DDBJ databases">
        <authorList>
            <person name="Quirk P.G."/>
            <person name="Krulwich T.A."/>
        </authorList>
    </citation>
    <scope>NUCLEOTIDE SEQUENCE</scope>
</reference>
<dbReference type="InterPro" id="IPR001522">
    <property type="entry name" value="FADS-1_CS"/>
</dbReference>
<proteinExistence type="inferred from homology"/>
<dbReference type="GO" id="GO:0006636">
    <property type="term" value="P:unsaturated fatty acid biosynthetic process"/>
    <property type="evidence" value="ECO:0007669"/>
    <property type="project" value="TreeGrafter"/>
</dbReference>
<dbReference type="VEuPathDB" id="VectorBase:CSON009060"/>
<evidence type="ECO:0000256" key="4">
    <source>
        <dbReference type="ARBA" id="ARBA00022692"/>
    </source>
</evidence>
<keyword evidence="9" id="KW-0408">Iron</keyword>
<keyword evidence="6" id="KW-0276">Fatty acid metabolism</keyword>
<feature type="domain" description="Fatty acid desaturase" evidence="15">
    <location>
        <begin position="121"/>
        <end position="324"/>
    </location>
</feature>
<dbReference type="InterPro" id="IPR015876">
    <property type="entry name" value="Acyl-CoA_DS"/>
</dbReference>
<dbReference type="GO" id="GO:0005789">
    <property type="term" value="C:endoplasmic reticulum membrane"/>
    <property type="evidence" value="ECO:0007669"/>
    <property type="project" value="TreeGrafter"/>
</dbReference>
<evidence type="ECO:0000313" key="16">
    <source>
        <dbReference type="EMBL" id="SSX03093.1"/>
    </source>
</evidence>
<keyword evidence="12 13" id="KW-0275">Fatty acid biosynthesis</keyword>
<evidence type="ECO:0000256" key="12">
    <source>
        <dbReference type="ARBA" id="ARBA00023160"/>
    </source>
</evidence>
<feature type="transmembrane region" description="Helical" evidence="14">
    <location>
        <begin position="263"/>
        <end position="283"/>
    </location>
</feature>
<keyword evidence="11 14" id="KW-0472">Membrane</keyword>
<feature type="transmembrane region" description="Helical" evidence="14">
    <location>
        <begin position="117"/>
        <end position="138"/>
    </location>
</feature>
<dbReference type="PROSITE" id="PS00476">
    <property type="entry name" value="FATTY_ACID_DESATUR_1"/>
    <property type="match status" value="1"/>
</dbReference>
<organism evidence="16">
    <name type="scientific">Culicoides sonorensis</name>
    <name type="common">Biting midge</name>
    <dbReference type="NCBI Taxonomy" id="179676"/>
    <lineage>
        <taxon>Eukaryota</taxon>
        <taxon>Metazoa</taxon>
        <taxon>Ecdysozoa</taxon>
        <taxon>Arthropoda</taxon>
        <taxon>Hexapoda</taxon>
        <taxon>Insecta</taxon>
        <taxon>Pterygota</taxon>
        <taxon>Neoptera</taxon>
        <taxon>Endopterygota</taxon>
        <taxon>Diptera</taxon>
        <taxon>Nematocera</taxon>
        <taxon>Chironomoidea</taxon>
        <taxon>Ceratopogonidae</taxon>
        <taxon>Ceratopogoninae</taxon>
        <taxon>Culicoides</taxon>
        <taxon>Monoculicoides</taxon>
    </lineage>
</organism>
<comment type="cofactor">
    <cofactor evidence="13">
        <name>Fe(2+)</name>
        <dbReference type="ChEBI" id="CHEBI:29033"/>
    </cofactor>
</comment>
<evidence type="ECO:0000256" key="5">
    <source>
        <dbReference type="ARBA" id="ARBA00022723"/>
    </source>
</evidence>
<comment type="domain">
    <text evidence="13">The histidine box domains are involved in binding the catalytic metal ions.</text>
</comment>
<keyword evidence="7 14" id="KW-1133">Transmembrane helix</keyword>
<reference evidence="16" key="1">
    <citation type="submission" date="2018-04" db="EMBL/GenBank/DDBJ databases">
        <authorList>
            <person name="Go L.Y."/>
            <person name="Mitchell J.A."/>
        </authorList>
    </citation>
    <scope>NUCLEOTIDE SEQUENCE</scope>
    <source>
        <tissue evidence="16">Whole organism</tissue>
    </source>
</reference>
<evidence type="ECO:0000256" key="3">
    <source>
        <dbReference type="ARBA" id="ARBA00022516"/>
    </source>
</evidence>
<evidence type="ECO:0000313" key="17">
    <source>
        <dbReference type="EMBL" id="SSX23459.1"/>
    </source>
</evidence>
<evidence type="ECO:0000256" key="9">
    <source>
        <dbReference type="ARBA" id="ARBA00023004"/>
    </source>
</evidence>
<dbReference type="GO" id="GO:0005506">
    <property type="term" value="F:iron ion binding"/>
    <property type="evidence" value="ECO:0007669"/>
    <property type="project" value="TreeGrafter"/>
</dbReference>
<gene>
    <name evidence="16" type="primary">CSON009060</name>
</gene>
<evidence type="ECO:0000256" key="6">
    <source>
        <dbReference type="ARBA" id="ARBA00022832"/>
    </source>
</evidence>
<accession>A0A336KJQ1</accession>
<evidence type="ECO:0000256" key="8">
    <source>
        <dbReference type="ARBA" id="ARBA00023002"/>
    </source>
</evidence>
<dbReference type="PANTHER" id="PTHR11351">
    <property type="entry name" value="ACYL-COA DESATURASE"/>
    <property type="match status" value="1"/>
</dbReference>
<evidence type="ECO:0000256" key="14">
    <source>
        <dbReference type="SAM" id="Phobius"/>
    </source>
</evidence>
<sequence>MPPHTKGTTTVVNTEESAISLNATHENDECHKRIVMKISSESEKNQLNCDTNNNCVSFESNIKQKEDYYEPITLVRDTADTVKYEPQIRWPDLTAQLFLHAGFLYGLYFFITAQANLYTFLWVILLIIASGFGITAGAHRLWSHKSYKAKWQLRVLLMFLFTITGQRDAYTWAHDHRIHHKYSETDADPHDARRGFFFAHVGWLFLTPHPEVIAKRKVIDMSDLEQDSVVMLQKKYYIPLFALLAIALPVLVPYYYWNEDLWISFWTCFNFRFTCTLNMAFFVNSVAHMYGRKPYDKRISPVESLPVAIGALGEGFHNYHHVFPWDYKTGELGDYMFNISTGFIDLMAKFGLAYDRKSVLPEMIKRRVEKYGDGSHWLDHENAHKDAKNTLKKQRIEIHCDKTIKCSTTQSH</sequence>
<keyword evidence="4 13" id="KW-0812">Transmembrane</keyword>
<evidence type="ECO:0000256" key="13">
    <source>
        <dbReference type="RuleBase" id="RU000581"/>
    </source>
</evidence>
<dbReference type="Pfam" id="PF00487">
    <property type="entry name" value="FA_desaturase"/>
    <property type="match status" value="1"/>
</dbReference>
<dbReference type="CDD" id="cd03505">
    <property type="entry name" value="Delta9-FADS-like"/>
    <property type="match status" value="1"/>
</dbReference>
<evidence type="ECO:0000256" key="1">
    <source>
        <dbReference type="ARBA" id="ARBA00004141"/>
    </source>
</evidence>
<evidence type="ECO:0000256" key="11">
    <source>
        <dbReference type="ARBA" id="ARBA00023136"/>
    </source>
</evidence>
<dbReference type="InterPro" id="IPR005804">
    <property type="entry name" value="FA_desaturase_dom"/>
</dbReference>
<comment type="subcellular location">
    <subcellularLocation>
        <location evidence="1">Membrane</location>
        <topology evidence="1">Multi-pass membrane protein</topology>
    </subcellularLocation>
</comment>
<evidence type="ECO:0000256" key="7">
    <source>
        <dbReference type="ARBA" id="ARBA00022989"/>
    </source>
</evidence>
<evidence type="ECO:0000259" key="15">
    <source>
        <dbReference type="Pfam" id="PF00487"/>
    </source>
</evidence>
<feature type="transmembrane region" description="Helical" evidence="14">
    <location>
        <begin position="93"/>
        <end position="111"/>
    </location>
</feature>
<evidence type="ECO:0000256" key="2">
    <source>
        <dbReference type="ARBA" id="ARBA00009295"/>
    </source>
</evidence>
<name>A0A336KJQ1_CULSO</name>
<evidence type="ECO:0000256" key="10">
    <source>
        <dbReference type="ARBA" id="ARBA00023098"/>
    </source>
</evidence>
<dbReference type="PRINTS" id="PR00075">
    <property type="entry name" value="FACDDSATRASE"/>
</dbReference>
<dbReference type="AlphaFoldDB" id="A0A336KJQ1"/>
<dbReference type="EMBL" id="UFQT01000350">
    <property type="protein sequence ID" value="SSX23459.1"/>
    <property type="molecule type" value="Genomic_DNA"/>
</dbReference>
<feature type="transmembrane region" description="Helical" evidence="14">
    <location>
        <begin position="236"/>
        <end position="257"/>
    </location>
</feature>
<dbReference type="EMBL" id="UFQS01000350">
    <property type="protein sequence ID" value="SSX03093.1"/>
    <property type="molecule type" value="Genomic_DNA"/>
</dbReference>
<keyword evidence="8 13" id="KW-0560">Oxidoreductase</keyword>
<protein>
    <submittedName>
        <fullName evidence="16">CSON009060 protein</fullName>
    </submittedName>
</protein>
<keyword evidence="3 13" id="KW-0444">Lipid biosynthesis</keyword>
<comment type="similarity">
    <text evidence="2 13">Belongs to the fatty acid desaturase type 1 family.</text>
</comment>
<keyword evidence="10" id="KW-0443">Lipid metabolism</keyword>
<dbReference type="PANTHER" id="PTHR11351:SF61">
    <property type="entry name" value="RH14937P"/>
    <property type="match status" value="1"/>
</dbReference>
<keyword evidence="5" id="KW-0479">Metal-binding</keyword>